<sequence length="276" mass="28941">MRQIIGQARRMAHHGPDFRQGETTMARVSGKVAIVTGASRGIGKATALMLAREGARVAVADLKEDEGQAVVAEIGAAGGEALFVPLDVSSEDAWTQAMAAVTGRFGRLDIAVNNAGIAFSGTVESTDLAEWRRVQSINLDGVFLGTKFAVAAMKDHGGSIINLSSIEGLIGDPTLAAYNASKGGVRLFTKSAALHCARSGYKIRVNSVHPGYIWTPMVQGLTADQAAAREKLVALHPIGHLGEADDIAYGILYLASDESKFMTGSELVIDGGYTAQ</sequence>
<dbReference type="AlphaFoldDB" id="A9HP05"/>
<dbReference type="SUPFAM" id="SSF51735">
    <property type="entry name" value="NAD(P)-binding Rossmann-fold domains"/>
    <property type="match status" value="1"/>
</dbReference>
<accession>A9HP05</accession>
<dbReference type="EMBL" id="AM889285">
    <property type="protein sequence ID" value="CAP56527.1"/>
    <property type="molecule type" value="Genomic_DNA"/>
</dbReference>
<dbReference type="KEGG" id="gdi:GDI2584"/>
<dbReference type="GO" id="GO:0016491">
    <property type="term" value="F:oxidoreductase activity"/>
    <property type="evidence" value="ECO:0007669"/>
    <property type="project" value="UniProtKB-KW"/>
</dbReference>
<dbReference type="PRINTS" id="PR00081">
    <property type="entry name" value="GDHRDH"/>
</dbReference>
<organism evidence="3 4">
    <name type="scientific">Gluconacetobacter diazotrophicus (strain ATCC 49037 / DSM 5601 / CCUG 37298 / CIP 103539 / LMG 7603 / PAl5)</name>
    <dbReference type="NCBI Taxonomy" id="272568"/>
    <lineage>
        <taxon>Bacteria</taxon>
        <taxon>Pseudomonadati</taxon>
        <taxon>Pseudomonadota</taxon>
        <taxon>Alphaproteobacteria</taxon>
        <taxon>Acetobacterales</taxon>
        <taxon>Acetobacteraceae</taxon>
        <taxon>Gluconacetobacter</taxon>
    </lineage>
</organism>
<evidence type="ECO:0000256" key="1">
    <source>
        <dbReference type="ARBA" id="ARBA00006484"/>
    </source>
</evidence>
<evidence type="ECO:0000256" key="2">
    <source>
        <dbReference type="ARBA" id="ARBA00023002"/>
    </source>
</evidence>
<dbReference type="Gene3D" id="3.40.50.720">
    <property type="entry name" value="NAD(P)-binding Rossmann-like Domain"/>
    <property type="match status" value="1"/>
</dbReference>
<dbReference type="InterPro" id="IPR002347">
    <property type="entry name" value="SDR_fam"/>
</dbReference>
<dbReference type="InterPro" id="IPR036291">
    <property type="entry name" value="NAD(P)-bd_dom_sf"/>
</dbReference>
<dbReference type="FunFam" id="3.40.50.720:FF:000084">
    <property type="entry name" value="Short-chain dehydrogenase reductase"/>
    <property type="match status" value="1"/>
</dbReference>
<dbReference type="NCBIfam" id="NF005559">
    <property type="entry name" value="PRK07231.1"/>
    <property type="match status" value="1"/>
</dbReference>
<protein>
    <submittedName>
        <fullName evidence="3">3-alpha-(Or 20-beta)-hydroxysteroid dehydrogenase</fullName>
    </submittedName>
</protein>
<dbReference type="PANTHER" id="PTHR24321">
    <property type="entry name" value="DEHYDROGENASES, SHORT CHAIN"/>
    <property type="match status" value="1"/>
</dbReference>
<reference evidence="3 4" key="1">
    <citation type="journal article" date="2009" name="BMC Genomics">
        <title>Complete genome sequence of the sugarcane nitrogen-fixing endophyte Gluconacetobacter diazotrophicus Pal5.</title>
        <authorList>
            <person name="Bertalan M."/>
            <person name="Albano R."/>
            <person name="Padua V."/>
            <person name="Rouws L."/>
            <person name="Rojas C."/>
            <person name="Hemerly A."/>
            <person name="Teixeira K."/>
            <person name="Schwab S."/>
            <person name="Araujo J."/>
            <person name="Oliveira A."/>
            <person name="Franca L."/>
            <person name="Magalhaes V."/>
            <person name="Alqueres S."/>
            <person name="Cardoso A."/>
            <person name="Almeida W."/>
            <person name="Loureiro M.M."/>
            <person name="Nogueira E."/>
            <person name="Cidade D."/>
            <person name="Oliveira D."/>
            <person name="Simao T."/>
            <person name="Macedo J."/>
            <person name="Valadao A."/>
            <person name="Dreschsel M."/>
            <person name="Freitas F."/>
            <person name="Vidal M."/>
            <person name="Guedes H."/>
            <person name="Rodrigues E."/>
            <person name="Meneses C."/>
            <person name="Brioso P."/>
            <person name="Pozzer L."/>
            <person name="Figueiredo D."/>
            <person name="Montano H."/>
            <person name="Junior J."/>
            <person name="Filho G."/>
            <person name="Flores V."/>
            <person name="Ferreira B."/>
            <person name="Branco A."/>
            <person name="Gonzalez P."/>
            <person name="Guillobel H."/>
            <person name="Lemos M."/>
            <person name="Seibel L."/>
            <person name="Macedo J."/>
            <person name="Alves-Ferreira M."/>
            <person name="Sachetto-Martins G."/>
            <person name="Coelho A."/>
            <person name="Santos E."/>
            <person name="Amaral G."/>
            <person name="Neves A."/>
            <person name="Pacheco A.B."/>
            <person name="Carvalho D."/>
            <person name="Lery L."/>
            <person name="Bisch P."/>
            <person name="Rossle S.C."/>
            <person name="Urmenyi T."/>
            <person name="Kruger W.V."/>
            <person name="Martins O."/>
            <person name="Baldani J.I."/>
            <person name="Ferreira P.C."/>
        </authorList>
    </citation>
    <scope>NUCLEOTIDE SEQUENCE [LARGE SCALE GENOMIC DNA]</scope>
    <source>
        <strain evidence="4">ATCC 49037 / DSM 5601 / CCUG 37298 / CIP 103539 / LMG 7603 / PAl5</strain>
    </source>
</reference>
<dbReference type="PROSITE" id="PS00061">
    <property type="entry name" value="ADH_SHORT"/>
    <property type="match status" value="1"/>
</dbReference>
<dbReference type="InterPro" id="IPR020904">
    <property type="entry name" value="Sc_DH/Rdtase_CS"/>
</dbReference>
<proteinExistence type="inferred from homology"/>
<name>A9HP05_GLUDA</name>
<dbReference type="Proteomes" id="UP000001176">
    <property type="component" value="Chromosome"/>
</dbReference>
<evidence type="ECO:0000313" key="4">
    <source>
        <dbReference type="Proteomes" id="UP000001176"/>
    </source>
</evidence>
<comment type="similarity">
    <text evidence="1">Belongs to the short-chain dehydrogenases/reductases (SDR) family.</text>
</comment>
<keyword evidence="4" id="KW-1185">Reference proteome</keyword>
<dbReference type="PRINTS" id="PR00080">
    <property type="entry name" value="SDRFAMILY"/>
</dbReference>
<dbReference type="PANTHER" id="PTHR24321:SF15">
    <property type="entry name" value="OXIDOREDUCTASE UCPA"/>
    <property type="match status" value="1"/>
</dbReference>
<dbReference type="Pfam" id="PF13561">
    <property type="entry name" value="adh_short_C2"/>
    <property type="match status" value="1"/>
</dbReference>
<evidence type="ECO:0000313" key="3">
    <source>
        <dbReference type="EMBL" id="CAP56527.1"/>
    </source>
</evidence>
<keyword evidence="2" id="KW-0560">Oxidoreductase</keyword>
<gene>
    <name evidence="3" type="ordered locus">GDI2584</name>
</gene>